<gene>
    <name evidence="1" type="ORF">LEP1GSC016_3085</name>
</gene>
<sequence length="73" mass="8236">MISELSFANTTSSFFGSQVECRFRSARIILSPTELTKSRSQNLKKNISKRSGKFLKNVRVPTETVVLKVFPVV</sequence>
<reference evidence="1 2" key="1">
    <citation type="submission" date="2013-01" db="EMBL/GenBank/DDBJ databases">
        <authorList>
            <person name="Harkins D.M."/>
            <person name="Durkin A.S."/>
            <person name="Brinkac L.M."/>
            <person name="Haft D.H."/>
            <person name="Selengut J.D."/>
            <person name="Sanka R."/>
            <person name="DePew J."/>
            <person name="Purushe J."/>
            <person name="Galloway R.L."/>
            <person name="Vinetz J.M."/>
            <person name="Sutton G.G."/>
            <person name="Nierman W.C."/>
            <person name="Fouts D.E."/>
        </authorList>
    </citation>
    <scope>NUCLEOTIDE SEQUENCE [LARGE SCALE GENOMIC DNA]</scope>
    <source>
        <strain evidence="1 2">Sponselee CDC</strain>
    </source>
</reference>
<protein>
    <submittedName>
        <fullName evidence="1">Uncharacterized protein</fullName>
    </submittedName>
</protein>
<evidence type="ECO:0000313" key="1">
    <source>
        <dbReference type="EMBL" id="EMJ81733.1"/>
    </source>
</evidence>
<organism evidence="1 2">
    <name type="scientific">Leptospira borgpetersenii serovar Hardjo-bovis str. Sponselee</name>
    <dbReference type="NCBI Taxonomy" id="1303729"/>
    <lineage>
        <taxon>Bacteria</taxon>
        <taxon>Pseudomonadati</taxon>
        <taxon>Spirochaetota</taxon>
        <taxon>Spirochaetia</taxon>
        <taxon>Leptospirales</taxon>
        <taxon>Leptospiraceae</taxon>
        <taxon>Leptospira</taxon>
    </lineage>
</organism>
<dbReference type="Proteomes" id="UP000011873">
    <property type="component" value="Unassembled WGS sequence"/>
</dbReference>
<comment type="caution">
    <text evidence="1">The sequence shown here is derived from an EMBL/GenBank/DDBJ whole genome shotgun (WGS) entry which is preliminary data.</text>
</comment>
<dbReference type="PATRIC" id="fig|1218567.3.peg.2077"/>
<dbReference type="EMBL" id="ANMU01000078">
    <property type="protein sequence ID" value="EMJ81733.1"/>
    <property type="molecule type" value="Genomic_DNA"/>
</dbReference>
<dbReference type="AlphaFoldDB" id="M6BZ89"/>
<dbReference type="RefSeq" id="WP_020780245.1">
    <property type="nucleotide sequence ID" value="NZ_ANMU01000078.1"/>
</dbReference>
<evidence type="ECO:0000313" key="2">
    <source>
        <dbReference type="Proteomes" id="UP000011873"/>
    </source>
</evidence>
<accession>M6BZ89</accession>
<proteinExistence type="predicted"/>
<name>M6BZ89_LEPBO</name>